<sequence>MKGNLKKVGVVIAAFALAITSLTTPATADATTLTFAETQQGGVGIKQVGPPWFNSGSLTQMVLFRGLFKANPNMTTVKPDLASSYKVSKDGKTVTIKMKSGLKWSDGKAITVDDVIWSINSALRVTRINANYSNAFKLIDGASAVTASNKVNMSGLTAKGDEITIKLGAPQPLLIPILAQFMILPKHVLEDEDLLRLDTSKYWLNPVGSGPFKVETLSPDNFITLVQNANYEGPKAKITKINVVASSALLADARSGKLDYFITQDADTIRGMRSVNTFKSFQTSGAPFHRYWVFNLSNADNPLKNVKAREALKYGIDWTNIVKAAYPHGKVINSGVPSGLPFHLKSIPKYKFNVAKAKALLKEANFDSSKTVRLRHYHAGPADLVFMSAVAQQMQELGMKVELTRFVGDATTELYTNKNYDIALKGLSTFDVSEWFSEYSNSNFDKILGTQSKFAELNAELATAVKLKQRAAALRELQELEQETLLKLPTYLLPAYVYVSKRISGTPTKYGPQLYLYENNFLNWVLS</sequence>
<name>A0A0R2PB88_9ACTN</name>
<dbReference type="Gene3D" id="3.40.190.10">
    <property type="entry name" value="Periplasmic binding protein-like II"/>
    <property type="match status" value="1"/>
</dbReference>
<evidence type="ECO:0000313" key="7">
    <source>
        <dbReference type="Proteomes" id="UP000053349"/>
    </source>
</evidence>
<feature type="chain" id="PRO_5006421520" description="Solute-binding protein family 5 domain-containing protein" evidence="4">
    <location>
        <begin position="29"/>
        <end position="527"/>
    </location>
</feature>
<comment type="similarity">
    <text evidence="1">Belongs to the bacterial solute-binding protein 5 family.</text>
</comment>
<evidence type="ECO:0000259" key="5">
    <source>
        <dbReference type="Pfam" id="PF00496"/>
    </source>
</evidence>
<dbReference type="PANTHER" id="PTHR30290">
    <property type="entry name" value="PERIPLASMIC BINDING COMPONENT OF ABC TRANSPORTER"/>
    <property type="match status" value="1"/>
</dbReference>
<evidence type="ECO:0000256" key="3">
    <source>
        <dbReference type="ARBA" id="ARBA00022729"/>
    </source>
</evidence>
<dbReference type="InterPro" id="IPR000914">
    <property type="entry name" value="SBP_5_dom"/>
</dbReference>
<dbReference type="InterPro" id="IPR039424">
    <property type="entry name" value="SBP_5"/>
</dbReference>
<dbReference type="Proteomes" id="UP000053349">
    <property type="component" value="Unassembled WGS sequence"/>
</dbReference>
<dbReference type="CDD" id="cd00995">
    <property type="entry name" value="PBP2_NikA_DppA_OppA_like"/>
    <property type="match status" value="1"/>
</dbReference>
<evidence type="ECO:0000256" key="4">
    <source>
        <dbReference type="SAM" id="SignalP"/>
    </source>
</evidence>
<accession>A0A0R2PB88</accession>
<dbReference type="GO" id="GO:0042597">
    <property type="term" value="C:periplasmic space"/>
    <property type="evidence" value="ECO:0007669"/>
    <property type="project" value="UniProtKB-ARBA"/>
</dbReference>
<reference evidence="6 7" key="1">
    <citation type="submission" date="2015-10" db="EMBL/GenBank/DDBJ databases">
        <title>Metagenome-Assembled Genomes uncover a global brackish microbiome.</title>
        <authorList>
            <person name="Hugerth L.W."/>
            <person name="Larsson J."/>
            <person name="Alneberg J."/>
            <person name="Lindh M.V."/>
            <person name="Legrand C."/>
            <person name="Pinhassi J."/>
            <person name="Andersson A.F."/>
        </authorList>
    </citation>
    <scope>NUCLEOTIDE SEQUENCE [LARGE SCALE GENOMIC DNA]</scope>
    <source>
        <strain evidence="6">BACL2 MAG-121001-bin67</strain>
    </source>
</reference>
<comment type="caution">
    <text evidence="6">The sequence shown here is derived from an EMBL/GenBank/DDBJ whole genome shotgun (WGS) entry which is preliminary data.</text>
</comment>
<feature type="domain" description="Solute-binding protein family 5" evidence="5">
    <location>
        <begin position="76"/>
        <end position="430"/>
    </location>
</feature>
<evidence type="ECO:0000256" key="2">
    <source>
        <dbReference type="ARBA" id="ARBA00022448"/>
    </source>
</evidence>
<proteinExistence type="inferred from homology"/>
<dbReference type="SUPFAM" id="SSF53850">
    <property type="entry name" value="Periplasmic binding protein-like II"/>
    <property type="match status" value="1"/>
</dbReference>
<dbReference type="PIRSF" id="PIRSF002741">
    <property type="entry name" value="MppA"/>
    <property type="match status" value="1"/>
</dbReference>
<gene>
    <name evidence="6" type="ORF">ABR64_04190</name>
</gene>
<keyword evidence="2" id="KW-0813">Transport</keyword>
<dbReference type="GO" id="GO:0015833">
    <property type="term" value="P:peptide transport"/>
    <property type="evidence" value="ECO:0007669"/>
    <property type="project" value="TreeGrafter"/>
</dbReference>
<dbReference type="PANTHER" id="PTHR30290:SF9">
    <property type="entry name" value="OLIGOPEPTIDE-BINDING PROTEIN APPA"/>
    <property type="match status" value="1"/>
</dbReference>
<dbReference type="EMBL" id="LIAW01000005">
    <property type="protein sequence ID" value="KRO33283.1"/>
    <property type="molecule type" value="Genomic_DNA"/>
</dbReference>
<keyword evidence="3 4" id="KW-0732">Signal</keyword>
<evidence type="ECO:0000256" key="1">
    <source>
        <dbReference type="ARBA" id="ARBA00005695"/>
    </source>
</evidence>
<organism evidence="6 7">
    <name type="scientific">Actinobacteria bacterium BACL2 MAG-121001-bin67</name>
    <dbReference type="NCBI Taxonomy" id="1655572"/>
    <lineage>
        <taxon>Bacteria</taxon>
        <taxon>Bacillati</taxon>
        <taxon>Actinomycetota</taxon>
        <taxon>Actinomycetes</taxon>
        <taxon>Actinomycetes incertae sedis</taxon>
        <taxon>ac1 cluster</taxon>
    </lineage>
</organism>
<dbReference type="InterPro" id="IPR030678">
    <property type="entry name" value="Peptide/Ni-bd"/>
</dbReference>
<dbReference type="AlphaFoldDB" id="A0A0R2PB88"/>
<feature type="signal peptide" evidence="4">
    <location>
        <begin position="1"/>
        <end position="28"/>
    </location>
</feature>
<protein>
    <recommendedName>
        <fullName evidence="5">Solute-binding protein family 5 domain-containing protein</fullName>
    </recommendedName>
</protein>
<evidence type="ECO:0000313" key="6">
    <source>
        <dbReference type="EMBL" id="KRO33283.1"/>
    </source>
</evidence>
<dbReference type="Pfam" id="PF00496">
    <property type="entry name" value="SBP_bac_5"/>
    <property type="match status" value="1"/>
</dbReference>
<dbReference type="GO" id="GO:1904680">
    <property type="term" value="F:peptide transmembrane transporter activity"/>
    <property type="evidence" value="ECO:0007669"/>
    <property type="project" value="TreeGrafter"/>
</dbReference>
<dbReference type="GO" id="GO:0043190">
    <property type="term" value="C:ATP-binding cassette (ABC) transporter complex"/>
    <property type="evidence" value="ECO:0007669"/>
    <property type="project" value="InterPro"/>
</dbReference>
<dbReference type="Gene3D" id="3.10.105.10">
    <property type="entry name" value="Dipeptide-binding Protein, Domain 3"/>
    <property type="match status" value="1"/>
</dbReference>